<evidence type="ECO:0000256" key="10">
    <source>
        <dbReference type="RuleBase" id="RU361152"/>
    </source>
</evidence>
<feature type="binding site" evidence="7">
    <location>
        <position position="148"/>
    </location>
    <ligand>
        <name>substrate</name>
    </ligand>
</feature>
<keyword evidence="8" id="KW-0408">Iron</keyword>
<keyword evidence="8" id="KW-0533">Nickel</keyword>
<gene>
    <name evidence="12" type="ORF">SY83_20125</name>
</gene>
<dbReference type="GO" id="GO:0005975">
    <property type="term" value="P:carbohydrate metabolic process"/>
    <property type="evidence" value="ECO:0007669"/>
    <property type="project" value="InterPro"/>
</dbReference>
<reference evidence="12 13" key="1">
    <citation type="submission" date="2015-01" db="EMBL/GenBank/DDBJ databases">
        <title>Paenibacillus swuensis/DY6/whole genome sequencing.</title>
        <authorList>
            <person name="Kim M.K."/>
            <person name="Srinivasan S."/>
            <person name="Lee J.-J."/>
        </authorList>
    </citation>
    <scope>NUCLEOTIDE SEQUENCE [LARGE SCALE GENOMIC DNA]</scope>
    <source>
        <strain evidence="12 13">DY6</strain>
    </source>
</reference>
<evidence type="ECO:0000256" key="5">
    <source>
        <dbReference type="ARBA" id="ARBA00023211"/>
    </source>
</evidence>
<keyword evidence="4 10" id="KW-0520">NAD</keyword>
<evidence type="ECO:0000256" key="7">
    <source>
        <dbReference type="PIRSR" id="PIRSR601088-2"/>
    </source>
</evidence>
<dbReference type="SUPFAM" id="SSF51735">
    <property type="entry name" value="NAD(P)-binding Rossmann-fold domains"/>
    <property type="match status" value="1"/>
</dbReference>
<dbReference type="InterPro" id="IPR001088">
    <property type="entry name" value="Glyco_hydro_4"/>
</dbReference>
<keyword evidence="3 10" id="KW-0378">Hydrolase</keyword>
<evidence type="ECO:0000256" key="8">
    <source>
        <dbReference type="PIRSR" id="PIRSR601088-3"/>
    </source>
</evidence>
<comment type="similarity">
    <text evidence="1 10">Belongs to the glycosyl hydrolase 4 family.</text>
</comment>
<dbReference type="GO" id="GO:0016616">
    <property type="term" value="F:oxidoreductase activity, acting on the CH-OH group of donors, NAD or NADP as acceptor"/>
    <property type="evidence" value="ECO:0007669"/>
    <property type="project" value="InterPro"/>
</dbReference>
<feature type="domain" description="Glycosyl hydrolase family 4 C-terminal" evidence="11">
    <location>
        <begin position="192"/>
        <end position="402"/>
    </location>
</feature>
<keyword evidence="5 8" id="KW-0464">Manganese</keyword>
<name>A0A172TMC5_9BACL</name>
<dbReference type="PRINTS" id="PR00732">
    <property type="entry name" value="GLHYDRLASE4"/>
</dbReference>
<dbReference type="Pfam" id="PF11975">
    <property type="entry name" value="Glyco_hydro_4C"/>
    <property type="match status" value="1"/>
</dbReference>
<dbReference type="KEGG" id="pswu:SY83_20125"/>
<evidence type="ECO:0000313" key="12">
    <source>
        <dbReference type="EMBL" id="ANE48215.1"/>
    </source>
</evidence>
<proteinExistence type="inferred from homology"/>
<dbReference type="STRING" id="1178515.SY83_20125"/>
<feature type="binding site" evidence="7">
    <location>
        <position position="94"/>
    </location>
    <ligand>
        <name>substrate</name>
    </ligand>
</feature>
<dbReference type="PROSITE" id="PS01324">
    <property type="entry name" value="GLYCOSYL_HYDROL_F4"/>
    <property type="match status" value="1"/>
</dbReference>
<dbReference type="Pfam" id="PF02056">
    <property type="entry name" value="Glyco_hydro_4"/>
    <property type="match status" value="1"/>
</dbReference>
<evidence type="ECO:0000256" key="9">
    <source>
        <dbReference type="PIRSR" id="PIRSR601088-4"/>
    </source>
</evidence>
<dbReference type="InterPro" id="IPR019802">
    <property type="entry name" value="GlycHydrolase_4_CS"/>
</dbReference>
<evidence type="ECO:0000259" key="11">
    <source>
        <dbReference type="Pfam" id="PF11975"/>
    </source>
</evidence>
<dbReference type="PANTHER" id="PTHR32092:SF5">
    <property type="entry name" value="6-PHOSPHO-BETA-GLUCOSIDASE"/>
    <property type="match status" value="1"/>
</dbReference>
<keyword evidence="6 10" id="KW-0326">Glycosidase</keyword>
<organism evidence="12 13">
    <name type="scientific">Paenibacillus swuensis</name>
    <dbReference type="NCBI Taxonomy" id="1178515"/>
    <lineage>
        <taxon>Bacteria</taxon>
        <taxon>Bacillati</taxon>
        <taxon>Bacillota</taxon>
        <taxon>Bacilli</taxon>
        <taxon>Bacillales</taxon>
        <taxon>Paenibacillaceae</taxon>
        <taxon>Paenibacillus</taxon>
    </lineage>
</organism>
<dbReference type="RefSeq" id="WP_068609784.1">
    <property type="nucleotide sequence ID" value="NZ_CP011388.1"/>
</dbReference>
<dbReference type="Proteomes" id="UP000076927">
    <property type="component" value="Chromosome"/>
</dbReference>
<dbReference type="Gene3D" id="3.90.110.10">
    <property type="entry name" value="Lactate dehydrogenase/glycoside hydrolase, family 4, C-terminal"/>
    <property type="match status" value="1"/>
</dbReference>
<evidence type="ECO:0000256" key="3">
    <source>
        <dbReference type="ARBA" id="ARBA00022801"/>
    </source>
</evidence>
<protein>
    <submittedName>
        <fullName evidence="12">Glycoside hydrolase family 4</fullName>
    </submittedName>
</protein>
<dbReference type="PANTHER" id="PTHR32092">
    <property type="entry name" value="6-PHOSPHO-BETA-GLUCOSIDASE-RELATED"/>
    <property type="match status" value="1"/>
</dbReference>
<dbReference type="GO" id="GO:0046872">
    <property type="term" value="F:metal ion binding"/>
    <property type="evidence" value="ECO:0007669"/>
    <property type="project" value="UniProtKB-KW"/>
</dbReference>
<dbReference type="PATRIC" id="fig|1178515.4.peg.4071"/>
<evidence type="ECO:0000256" key="2">
    <source>
        <dbReference type="ARBA" id="ARBA00022723"/>
    </source>
</evidence>
<dbReference type="InterPro" id="IPR036291">
    <property type="entry name" value="NAD(P)-bd_dom_sf"/>
</dbReference>
<feature type="binding site" evidence="8">
    <location>
        <position position="169"/>
    </location>
    <ligand>
        <name>Mn(2+)</name>
        <dbReference type="ChEBI" id="CHEBI:29035"/>
    </ligand>
</feature>
<sequence>MNTKLKIAIIGAGSTYTPELIEGMIKRKDVLPISELVLMDIDERKLSIVGSLSERMIEAAGLSCRVIKTDNLETALTDADFVLAQMRVGKLPARVLDETIPLKHNLIGQETCGIGGFFKAMRTIPVMLQIAKRMEELCPDAWLINFSNPAGIITEALLNHSKVKMLGLCNVPYNMFKSIRETLNLNQPDITYLGLNHLSWITAIEENGQDYLKTALDMGLNSEAMKNIPSSGFSKELVQMVGAIPSSYLEYYYFKEKKLKLLHESELTRGQQCIQIEEELLGIYEDSELHAKPELLSTRGGANYSEVAISLVDAIYNDKQEVHVVNLLNNGALEFMEDNDAVEVCAVIGKDGAKPVPVPGFDNRHIIDYMRMVKAYERETVSAAVTGSEDAAMRALLMNPLVADYNAAYDCFQELKEVHKEYLPQFFPAVRTV</sequence>
<keyword evidence="2 8" id="KW-0479">Metal-binding</keyword>
<feature type="site" description="Increases basicity of active site Tyr" evidence="9">
    <location>
        <position position="110"/>
    </location>
</feature>
<dbReference type="InterPro" id="IPR015955">
    <property type="entry name" value="Lactate_DH/Glyco_Ohase_4_C"/>
</dbReference>
<dbReference type="InterPro" id="IPR022616">
    <property type="entry name" value="Glyco_hydro_4_C"/>
</dbReference>
<evidence type="ECO:0000256" key="1">
    <source>
        <dbReference type="ARBA" id="ARBA00010141"/>
    </source>
</evidence>
<dbReference type="SUPFAM" id="SSF56327">
    <property type="entry name" value="LDH C-terminal domain-like"/>
    <property type="match status" value="1"/>
</dbReference>
<keyword evidence="8" id="KW-0170">Cobalt</keyword>
<evidence type="ECO:0000256" key="4">
    <source>
        <dbReference type="ARBA" id="ARBA00023027"/>
    </source>
</evidence>
<comment type="cofactor">
    <cofactor evidence="10">
        <name>NAD(+)</name>
        <dbReference type="ChEBI" id="CHEBI:57540"/>
    </cofactor>
    <text evidence="10">Binds 1 NAD(+) per subunit.</text>
</comment>
<dbReference type="CDD" id="cd05296">
    <property type="entry name" value="GH4_P_beta_glucosidase"/>
    <property type="match status" value="1"/>
</dbReference>
<dbReference type="AlphaFoldDB" id="A0A172TMC5"/>
<accession>A0A172TMC5</accession>
<evidence type="ECO:0000313" key="13">
    <source>
        <dbReference type="Proteomes" id="UP000076927"/>
    </source>
</evidence>
<dbReference type="Gene3D" id="3.40.50.720">
    <property type="entry name" value="NAD(P)-binding Rossmann-like Domain"/>
    <property type="match status" value="1"/>
</dbReference>
<keyword evidence="13" id="KW-1185">Reference proteome</keyword>
<dbReference type="GO" id="GO:0004553">
    <property type="term" value="F:hydrolase activity, hydrolyzing O-glycosyl compounds"/>
    <property type="evidence" value="ECO:0007669"/>
    <property type="project" value="InterPro"/>
</dbReference>
<evidence type="ECO:0000256" key="6">
    <source>
        <dbReference type="ARBA" id="ARBA00023295"/>
    </source>
</evidence>
<dbReference type="EMBL" id="CP011388">
    <property type="protein sequence ID" value="ANE48215.1"/>
    <property type="molecule type" value="Genomic_DNA"/>
</dbReference>
<feature type="binding site" evidence="8">
    <location>
        <position position="197"/>
    </location>
    <ligand>
        <name>Mn(2+)</name>
        <dbReference type="ChEBI" id="CHEBI:29035"/>
    </ligand>
</feature>
<dbReference type="OrthoDB" id="9808275at2"/>